<evidence type="ECO:0000256" key="1">
    <source>
        <dbReference type="SAM" id="Phobius"/>
    </source>
</evidence>
<feature type="transmembrane region" description="Helical" evidence="1">
    <location>
        <begin position="64"/>
        <end position="85"/>
    </location>
</feature>
<name>A0ABW0SBN7_9RHOB</name>
<keyword evidence="1" id="KW-0472">Membrane</keyword>
<dbReference type="Proteomes" id="UP001596056">
    <property type="component" value="Unassembled WGS sequence"/>
</dbReference>
<proteinExistence type="predicted"/>
<organism evidence="2 3">
    <name type="scientific">Rubellimicrobium aerolatum</name>
    <dbReference type="NCBI Taxonomy" id="490979"/>
    <lineage>
        <taxon>Bacteria</taxon>
        <taxon>Pseudomonadati</taxon>
        <taxon>Pseudomonadota</taxon>
        <taxon>Alphaproteobacteria</taxon>
        <taxon>Rhodobacterales</taxon>
        <taxon>Roseobacteraceae</taxon>
        <taxon>Rubellimicrobium</taxon>
    </lineage>
</organism>
<keyword evidence="3" id="KW-1185">Reference proteome</keyword>
<gene>
    <name evidence="2" type="ORF">ACFPOC_07995</name>
</gene>
<evidence type="ECO:0000313" key="2">
    <source>
        <dbReference type="EMBL" id="MFC5566363.1"/>
    </source>
</evidence>
<accession>A0ABW0SBN7</accession>
<dbReference type="EMBL" id="JBHSNA010000005">
    <property type="protein sequence ID" value="MFC5566363.1"/>
    <property type="molecule type" value="Genomic_DNA"/>
</dbReference>
<dbReference type="RefSeq" id="WP_209839951.1">
    <property type="nucleotide sequence ID" value="NZ_JAGGJP010000006.1"/>
</dbReference>
<keyword evidence="1" id="KW-0812">Transmembrane</keyword>
<reference evidence="3" key="1">
    <citation type="journal article" date="2019" name="Int. J. Syst. Evol. Microbiol.">
        <title>The Global Catalogue of Microorganisms (GCM) 10K type strain sequencing project: providing services to taxonomists for standard genome sequencing and annotation.</title>
        <authorList>
            <consortium name="The Broad Institute Genomics Platform"/>
            <consortium name="The Broad Institute Genome Sequencing Center for Infectious Disease"/>
            <person name="Wu L."/>
            <person name="Ma J."/>
        </authorList>
    </citation>
    <scope>NUCLEOTIDE SEQUENCE [LARGE SCALE GENOMIC DNA]</scope>
    <source>
        <strain evidence="3">KACC 11588</strain>
    </source>
</reference>
<feature type="transmembrane region" description="Helical" evidence="1">
    <location>
        <begin position="21"/>
        <end position="44"/>
    </location>
</feature>
<sequence>MQVRATAATFARILHAAALHAVVAAALAMAALTLLSALGVLPWLQLQASLGGQSLPQAGPIAQVALTLLLALMAAFVPASSRVLALERGHRDFRVSMEDVARAYHVAHAADRQGAFTMASQFDQVCERLDHLRQHPDLRLLEADVLTLAAQMSQQSHKLAEIYSDERVTRAKDVLAQRQQEVDSQRKRIAEAMAICREIMDWNARVELDEATVTTQIQQLDGQLAALLPALGYRRDPAPASHGPAAHAGNVVSLGQLPAAE</sequence>
<evidence type="ECO:0000313" key="3">
    <source>
        <dbReference type="Proteomes" id="UP001596056"/>
    </source>
</evidence>
<protein>
    <submittedName>
        <fullName evidence="2">DNA repair protein</fullName>
    </submittedName>
</protein>
<comment type="caution">
    <text evidence="2">The sequence shown here is derived from an EMBL/GenBank/DDBJ whole genome shotgun (WGS) entry which is preliminary data.</text>
</comment>
<keyword evidence="1" id="KW-1133">Transmembrane helix</keyword>